<dbReference type="InterPro" id="IPR014710">
    <property type="entry name" value="RmlC-like_jellyroll"/>
</dbReference>
<dbReference type="Pfam" id="PF00027">
    <property type="entry name" value="cNMP_binding"/>
    <property type="match status" value="1"/>
</dbReference>
<dbReference type="InterPro" id="IPR018490">
    <property type="entry name" value="cNMP-bd_dom_sf"/>
</dbReference>
<dbReference type="EMBL" id="CP117167">
    <property type="protein sequence ID" value="WCT14263.1"/>
    <property type="molecule type" value="Genomic_DNA"/>
</dbReference>
<reference evidence="2 3" key="1">
    <citation type="submission" date="2023-02" db="EMBL/GenBank/DDBJ databases">
        <title>Genome sequence of Mucilaginibacter jinjuensis strain KACC 16571.</title>
        <authorList>
            <person name="Kim S."/>
            <person name="Heo J."/>
            <person name="Kwon S.-W."/>
        </authorList>
    </citation>
    <scope>NUCLEOTIDE SEQUENCE [LARGE SCALE GENOMIC DNA]</scope>
    <source>
        <strain evidence="2 3">KACC 16571</strain>
    </source>
</reference>
<organism evidence="2 3">
    <name type="scientific">Mucilaginibacter jinjuensis</name>
    <dbReference type="NCBI Taxonomy" id="1176721"/>
    <lineage>
        <taxon>Bacteria</taxon>
        <taxon>Pseudomonadati</taxon>
        <taxon>Bacteroidota</taxon>
        <taxon>Sphingobacteriia</taxon>
        <taxon>Sphingobacteriales</taxon>
        <taxon>Sphingobacteriaceae</taxon>
        <taxon>Mucilaginibacter</taxon>
    </lineage>
</organism>
<name>A0ABY7TDJ2_9SPHI</name>
<sequence length="195" mass="22506">MLDRFIEYLNAKITLSKEDIELVQFAVKIKTLRKKQFLIQEGDLWPYHVFVCEGLLRSYRVDQNGLEHIVFFAIENWWAGDPESTLSGNPSKNFVEAIEKSVVILIKDDNFNMLKTSIPGFMDFTNSLITRSLVAFQNRIHDNISLSAEARYLNYLSKYPHLANRVPQHMLASFLGITPATLSRVRKVTKKNKVL</sequence>
<dbReference type="InterPro" id="IPR000595">
    <property type="entry name" value="cNMP-bd_dom"/>
</dbReference>
<dbReference type="Proteomes" id="UP001216139">
    <property type="component" value="Chromosome"/>
</dbReference>
<evidence type="ECO:0000259" key="1">
    <source>
        <dbReference type="Pfam" id="PF00027"/>
    </source>
</evidence>
<dbReference type="Gene3D" id="2.60.120.10">
    <property type="entry name" value="Jelly Rolls"/>
    <property type="match status" value="1"/>
</dbReference>
<accession>A0ABY7TDJ2</accession>
<gene>
    <name evidence="2" type="ORF">PQO05_09990</name>
</gene>
<evidence type="ECO:0000313" key="2">
    <source>
        <dbReference type="EMBL" id="WCT14263.1"/>
    </source>
</evidence>
<evidence type="ECO:0000313" key="3">
    <source>
        <dbReference type="Proteomes" id="UP001216139"/>
    </source>
</evidence>
<protein>
    <submittedName>
        <fullName evidence="2">Crp/Fnr family transcriptional regulator</fullName>
    </submittedName>
</protein>
<proteinExistence type="predicted"/>
<feature type="domain" description="Cyclic nucleotide-binding" evidence="1">
    <location>
        <begin position="30"/>
        <end position="113"/>
    </location>
</feature>
<keyword evidence="3" id="KW-1185">Reference proteome</keyword>
<dbReference type="CDD" id="cd00038">
    <property type="entry name" value="CAP_ED"/>
    <property type="match status" value="1"/>
</dbReference>
<dbReference type="RefSeq" id="WP_273632642.1">
    <property type="nucleotide sequence ID" value="NZ_CP117167.1"/>
</dbReference>
<dbReference type="SUPFAM" id="SSF51206">
    <property type="entry name" value="cAMP-binding domain-like"/>
    <property type="match status" value="1"/>
</dbReference>